<reference evidence="1" key="1">
    <citation type="submission" date="2021-02" db="EMBL/GenBank/DDBJ databases">
        <title>Strain Y2R2, a novel species of the genus Halomonas.</title>
        <authorList>
            <person name="Huang H."/>
        </authorList>
    </citation>
    <scope>NUCLEOTIDE SEQUENCE</scope>
    <source>
        <strain evidence="1">Y2R2</strain>
    </source>
</reference>
<accession>A0A5C1NDC6</accession>
<protein>
    <recommendedName>
        <fullName evidence="3">Bacteriocin</fullName>
    </recommendedName>
</protein>
<gene>
    <name evidence="1" type="ORF">E4T21_09135</name>
</gene>
<evidence type="ECO:0000313" key="2">
    <source>
        <dbReference type="Proteomes" id="UP000324285"/>
    </source>
</evidence>
<dbReference type="Proteomes" id="UP000324285">
    <property type="component" value="Chromosome"/>
</dbReference>
<name>A0A5C1NDC6_9GAMM</name>
<evidence type="ECO:0000313" key="1">
    <source>
        <dbReference type="EMBL" id="QEM81692.1"/>
    </source>
</evidence>
<sequence length="81" mass="8010">MSESTIRTLSEDEVGMVAGGISFDQAYSDFKEGGALLGAGAGALIAGAYTGIALTPALILGSLGGLLGGTLGWELPSEAYT</sequence>
<evidence type="ECO:0008006" key="3">
    <source>
        <dbReference type="Google" id="ProtNLM"/>
    </source>
</evidence>
<keyword evidence="2" id="KW-1185">Reference proteome</keyword>
<dbReference type="EMBL" id="CP038437">
    <property type="protein sequence ID" value="QEM81692.1"/>
    <property type="molecule type" value="Genomic_DNA"/>
</dbReference>
<dbReference type="RefSeq" id="WP_149284703.1">
    <property type="nucleotide sequence ID" value="NZ_CP038437.2"/>
</dbReference>
<proteinExistence type="predicted"/>
<dbReference type="AlphaFoldDB" id="A0A5C1NDC6"/>
<organism evidence="1 2">
    <name type="scientific">Halomonas binhaiensis</name>
    <dbReference type="NCBI Taxonomy" id="2562282"/>
    <lineage>
        <taxon>Bacteria</taxon>
        <taxon>Pseudomonadati</taxon>
        <taxon>Pseudomonadota</taxon>
        <taxon>Gammaproteobacteria</taxon>
        <taxon>Oceanospirillales</taxon>
        <taxon>Halomonadaceae</taxon>
        <taxon>Halomonas</taxon>
    </lineage>
</organism>
<dbReference type="KEGG" id="hbh:E4T21_09135"/>